<proteinExistence type="predicted"/>
<evidence type="ECO:0000313" key="3">
    <source>
        <dbReference type="Proteomes" id="UP000007437"/>
    </source>
</evidence>
<dbReference type="HOGENOM" id="CLU_3325752_0_0_4"/>
<accession>E5AN63</accession>
<dbReference type="Proteomes" id="UP000007437">
    <property type="component" value="Chromosome"/>
</dbReference>
<name>E5AN63_MYCRK</name>
<reference evidence="2 3" key="1">
    <citation type="journal article" date="2011" name="J. Bacteriol.">
        <title>Complete genome sequence of Burkholderia rhizoxinica, an endosymbiont of Rhizopus microsporus.</title>
        <authorList>
            <person name="Lackner G."/>
            <person name="Moebius N."/>
            <person name="Partida-Martinez L."/>
            <person name="Hertweck C."/>
        </authorList>
    </citation>
    <scope>NUCLEOTIDE SEQUENCE [LARGE SCALE GENOMIC DNA]</scope>
    <source>
        <strain evidence="3">DSM 19002 / CIP 109453 / HKI 454</strain>
    </source>
</reference>
<dbReference type="KEGG" id="brh:RBRH_04083"/>
<organism evidence="2 3">
    <name type="scientific">Mycetohabitans rhizoxinica (strain DSM 19002 / CIP 109453 / HKI 454)</name>
    <name type="common">Paraburkholderia rhizoxinica</name>
    <dbReference type="NCBI Taxonomy" id="882378"/>
    <lineage>
        <taxon>Bacteria</taxon>
        <taxon>Pseudomonadati</taxon>
        <taxon>Pseudomonadota</taxon>
        <taxon>Betaproteobacteria</taxon>
        <taxon>Burkholderiales</taxon>
        <taxon>Burkholderiaceae</taxon>
        <taxon>Mycetohabitans</taxon>
    </lineage>
</organism>
<feature type="region of interest" description="Disordered" evidence="1">
    <location>
        <begin position="15"/>
        <end position="38"/>
    </location>
</feature>
<dbReference type="EMBL" id="FR687359">
    <property type="protein sequence ID" value="CBW76316.1"/>
    <property type="molecule type" value="Genomic_DNA"/>
</dbReference>
<protein>
    <submittedName>
        <fullName evidence="2">Uncharacterized protein</fullName>
    </submittedName>
</protein>
<evidence type="ECO:0000313" key="2">
    <source>
        <dbReference type="EMBL" id="CBW76316.1"/>
    </source>
</evidence>
<sequence length="38" mass="4085">MAYEELAFIMHSVDAMGRPSRDGSGPYSCKKSISCTAS</sequence>
<dbReference type="AlphaFoldDB" id="E5AN63"/>
<evidence type="ECO:0000256" key="1">
    <source>
        <dbReference type="SAM" id="MobiDB-lite"/>
    </source>
</evidence>
<gene>
    <name evidence="2" type="ordered locus">RBRH_04083</name>
</gene>